<reference evidence="2" key="1">
    <citation type="journal article" date="2015" name="Nat. Genet.">
        <title>The genome and transcriptome of the zoonotic hookworm Ancylostoma ceylanicum identify infection-specific gene families.</title>
        <authorList>
            <person name="Schwarz E.M."/>
            <person name="Hu Y."/>
            <person name="Antoshechkin I."/>
            <person name="Miller M.M."/>
            <person name="Sternberg P.W."/>
            <person name="Aroian R.V."/>
        </authorList>
    </citation>
    <scope>NUCLEOTIDE SEQUENCE</scope>
    <source>
        <strain evidence="2">HY135</strain>
    </source>
</reference>
<comment type="caution">
    <text evidence="1">The sequence shown here is derived from an EMBL/GenBank/DDBJ whole genome shotgun (WGS) entry which is preliminary data.</text>
</comment>
<evidence type="ECO:0000313" key="2">
    <source>
        <dbReference type="Proteomes" id="UP000024635"/>
    </source>
</evidence>
<organism evidence="1 2">
    <name type="scientific">Ancylostoma ceylanicum</name>
    <dbReference type="NCBI Taxonomy" id="53326"/>
    <lineage>
        <taxon>Eukaryota</taxon>
        <taxon>Metazoa</taxon>
        <taxon>Ecdysozoa</taxon>
        <taxon>Nematoda</taxon>
        <taxon>Chromadorea</taxon>
        <taxon>Rhabditida</taxon>
        <taxon>Rhabditina</taxon>
        <taxon>Rhabditomorpha</taxon>
        <taxon>Strongyloidea</taxon>
        <taxon>Ancylostomatidae</taxon>
        <taxon>Ancylostomatinae</taxon>
        <taxon>Ancylostoma</taxon>
    </lineage>
</organism>
<dbReference type="EMBL" id="JARK01001511">
    <property type="protein sequence ID" value="EYB94165.1"/>
    <property type="molecule type" value="Genomic_DNA"/>
</dbReference>
<gene>
    <name evidence="1" type="primary">Acey_s0175.g528</name>
    <name evidence="1" type="ORF">Y032_0175g528</name>
</gene>
<dbReference type="Proteomes" id="UP000024635">
    <property type="component" value="Unassembled WGS sequence"/>
</dbReference>
<sequence length="38" mass="4173">YTRDRAIVQCPSVGVGGQRLLHRGSYATISNLSLNNVR</sequence>
<keyword evidence="2" id="KW-1185">Reference proteome</keyword>
<accession>A0A016SUG3</accession>
<feature type="non-terminal residue" evidence="1">
    <location>
        <position position="38"/>
    </location>
</feature>
<proteinExistence type="predicted"/>
<dbReference type="AlphaFoldDB" id="A0A016SUG3"/>
<name>A0A016SUG3_9BILA</name>
<evidence type="ECO:0000313" key="1">
    <source>
        <dbReference type="EMBL" id="EYB94165.1"/>
    </source>
</evidence>
<protein>
    <submittedName>
        <fullName evidence="1">Uncharacterized protein</fullName>
    </submittedName>
</protein>